<evidence type="ECO:0000313" key="5">
    <source>
        <dbReference type="Proteomes" id="UP000661435"/>
    </source>
</evidence>
<comment type="caution">
    <text evidence="4">The sequence shown here is derived from an EMBL/GenBank/DDBJ whole genome shotgun (WGS) entry which is preliminary data.</text>
</comment>
<dbReference type="EMBL" id="JACOPP010000002">
    <property type="protein sequence ID" value="MBC5732465.1"/>
    <property type="molecule type" value="Genomic_DNA"/>
</dbReference>
<dbReference type="SUPFAM" id="SSF55729">
    <property type="entry name" value="Acyl-CoA N-acyltransferases (Nat)"/>
    <property type="match status" value="1"/>
</dbReference>
<dbReference type="InterPro" id="IPR016181">
    <property type="entry name" value="Acyl_CoA_acyltransferase"/>
</dbReference>
<evidence type="ECO:0000313" key="4">
    <source>
        <dbReference type="EMBL" id="MBC5732465.1"/>
    </source>
</evidence>
<name>A0A8J6JDQ0_9FIRM</name>
<dbReference type="PANTHER" id="PTHR10908:SF0">
    <property type="entry name" value="SEROTONIN N-ACETYLTRANSFERASE"/>
    <property type="match status" value="1"/>
</dbReference>
<dbReference type="Gene3D" id="3.40.630.30">
    <property type="match status" value="1"/>
</dbReference>
<dbReference type="AlphaFoldDB" id="A0A8J6JDQ0"/>
<dbReference type="PROSITE" id="PS51186">
    <property type="entry name" value="GNAT"/>
    <property type="match status" value="1"/>
</dbReference>
<dbReference type="PANTHER" id="PTHR10908">
    <property type="entry name" value="SEROTONIN N-ACETYLTRANSFERASE"/>
    <property type="match status" value="1"/>
</dbReference>
<proteinExistence type="predicted"/>
<dbReference type="Proteomes" id="UP000661435">
    <property type="component" value="Unassembled WGS sequence"/>
</dbReference>
<dbReference type="GO" id="GO:0008080">
    <property type="term" value="F:N-acetyltransferase activity"/>
    <property type="evidence" value="ECO:0007669"/>
    <property type="project" value="UniProtKB-ARBA"/>
</dbReference>
<dbReference type="CDD" id="cd04301">
    <property type="entry name" value="NAT_SF"/>
    <property type="match status" value="1"/>
</dbReference>
<dbReference type="RefSeq" id="WP_186906369.1">
    <property type="nucleotide sequence ID" value="NZ_JACOPP010000002.1"/>
</dbReference>
<evidence type="ECO:0000256" key="2">
    <source>
        <dbReference type="ARBA" id="ARBA00023315"/>
    </source>
</evidence>
<keyword evidence="2" id="KW-0012">Acyltransferase</keyword>
<evidence type="ECO:0000259" key="3">
    <source>
        <dbReference type="PROSITE" id="PS51186"/>
    </source>
</evidence>
<evidence type="ECO:0000256" key="1">
    <source>
        <dbReference type="ARBA" id="ARBA00022679"/>
    </source>
</evidence>
<dbReference type="Pfam" id="PF00583">
    <property type="entry name" value="Acetyltransf_1"/>
    <property type="match status" value="1"/>
</dbReference>
<feature type="domain" description="N-acetyltransferase" evidence="3">
    <location>
        <begin position="4"/>
        <end position="161"/>
    </location>
</feature>
<dbReference type="InterPro" id="IPR051635">
    <property type="entry name" value="SNAT-like"/>
</dbReference>
<keyword evidence="5" id="KW-1185">Reference proteome</keyword>
<dbReference type="InterPro" id="IPR000182">
    <property type="entry name" value="GNAT_dom"/>
</dbReference>
<accession>A0A8J6JDQ0</accession>
<gene>
    <name evidence="4" type="ORF">H8S57_01820</name>
</gene>
<sequence>MNELSIRHAEPGDLDPLMKIETDSFPPAEAASCATLAYRISDLAEWFLVGMLDGVPVGFLNGLTTRKAFIEDDIFEPGNSHPDGKTLAILSLAVSPDFRCKGLAAALLNSCLETARQRGLERVVLTCKDHLIHYYQRFGFMEHGISRSVHGGAVWHDMECRLL</sequence>
<keyword evidence="1" id="KW-0808">Transferase</keyword>
<reference evidence="4" key="1">
    <citation type="submission" date="2020-08" db="EMBL/GenBank/DDBJ databases">
        <title>Genome public.</title>
        <authorList>
            <person name="Liu C."/>
            <person name="Sun Q."/>
        </authorList>
    </citation>
    <scope>NUCLEOTIDE SEQUENCE</scope>
    <source>
        <strain evidence="4">NSJ-51</strain>
    </source>
</reference>
<protein>
    <submittedName>
        <fullName evidence="4">GNAT family N-acetyltransferase</fullName>
    </submittedName>
</protein>
<organism evidence="4 5">
    <name type="scientific">Lawsonibacter hominis</name>
    <dbReference type="NCBI Taxonomy" id="2763053"/>
    <lineage>
        <taxon>Bacteria</taxon>
        <taxon>Bacillati</taxon>
        <taxon>Bacillota</taxon>
        <taxon>Clostridia</taxon>
        <taxon>Eubacteriales</taxon>
        <taxon>Oscillospiraceae</taxon>
        <taxon>Lawsonibacter</taxon>
    </lineage>
</organism>